<protein>
    <submittedName>
        <fullName evidence="4">3-oxoacyl-ACP reductase</fullName>
    </submittedName>
</protein>
<dbReference type="PANTHER" id="PTHR43669">
    <property type="entry name" value="5-KETO-D-GLUCONATE 5-REDUCTASE"/>
    <property type="match status" value="1"/>
</dbReference>
<dbReference type="InterPro" id="IPR036291">
    <property type="entry name" value="NAD(P)-bd_dom_sf"/>
</dbReference>
<accession>A0A2J0Z5V9</accession>
<gene>
    <name evidence="4" type="ORF">CEJ86_09440</name>
</gene>
<reference evidence="4 5" key="1">
    <citation type="submission" date="2017-06" db="EMBL/GenBank/DDBJ databases">
        <title>Ensifer strains isolated from leguminous trees and herbs display diverse denitrification phenotypes with some acting as strong N2O sinks.</title>
        <authorList>
            <person name="Woliy K."/>
            <person name="Mania D."/>
            <person name="Bakken L.R."/>
            <person name="Frostegard A."/>
        </authorList>
    </citation>
    <scope>NUCLEOTIDE SEQUENCE [LARGE SCALE GENOMIC DNA]</scope>
    <source>
        <strain evidence="4 5">AC50a</strain>
    </source>
</reference>
<comment type="caution">
    <text evidence="4">The sequence shown here is derived from an EMBL/GenBank/DDBJ whole genome shotgun (WGS) entry which is preliminary data.</text>
</comment>
<evidence type="ECO:0000256" key="1">
    <source>
        <dbReference type="ARBA" id="ARBA00006484"/>
    </source>
</evidence>
<name>A0A2J0Z5V9_RHIML</name>
<keyword evidence="2" id="KW-0560">Oxidoreductase</keyword>
<dbReference type="GO" id="GO:0016491">
    <property type="term" value="F:oxidoreductase activity"/>
    <property type="evidence" value="ECO:0007669"/>
    <property type="project" value="UniProtKB-KW"/>
</dbReference>
<evidence type="ECO:0000256" key="3">
    <source>
        <dbReference type="RuleBase" id="RU000363"/>
    </source>
</evidence>
<proteinExistence type="inferred from homology"/>
<dbReference type="PROSITE" id="PS00061">
    <property type="entry name" value="ADH_SHORT"/>
    <property type="match status" value="1"/>
</dbReference>
<dbReference type="PRINTS" id="PR00081">
    <property type="entry name" value="GDHRDH"/>
</dbReference>
<dbReference type="EMBL" id="NJGD01000003">
    <property type="protein sequence ID" value="PJR15909.1"/>
    <property type="molecule type" value="Genomic_DNA"/>
</dbReference>
<dbReference type="SUPFAM" id="SSF51735">
    <property type="entry name" value="NAD(P)-binding Rossmann-fold domains"/>
    <property type="match status" value="1"/>
</dbReference>
<evidence type="ECO:0000313" key="4">
    <source>
        <dbReference type="EMBL" id="PJR15909.1"/>
    </source>
</evidence>
<dbReference type="Proteomes" id="UP000231987">
    <property type="component" value="Unassembled WGS sequence"/>
</dbReference>
<comment type="similarity">
    <text evidence="1 3">Belongs to the short-chain dehydrogenases/reductases (SDR) family.</text>
</comment>
<dbReference type="FunFam" id="3.40.50.720:FF:000084">
    <property type="entry name" value="Short-chain dehydrogenase reductase"/>
    <property type="match status" value="1"/>
</dbReference>
<dbReference type="AlphaFoldDB" id="A0A2J0Z5V9"/>
<organism evidence="4 5">
    <name type="scientific">Rhizobium meliloti</name>
    <name type="common">Ensifer meliloti</name>
    <name type="synonym">Sinorhizobium meliloti</name>
    <dbReference type="NCBI Taxonomy" id="382"/>
    <lineage>
        <taxon>Bacteria</taxon>
        <taxon>Pseudomonadati</taxon>
        <taxon>Pseudomonadota</taxon>
        <taxon>Alphaproteobacteria</taxon>
        <taxon>Hyphomicrobiales</taxon>
        <taxon>Rhizobiaceae</taxon>
        <taxon>Sinorhizobium/Ensifer group</taxon>
        <taxon>Sinorhizobium</taxon>
    </lineage>
</organism>
<evidence type="ECO:0000313" key="5">
    <source>
        <dbReference type="Proteomes" id="UP000231987"/>
    </source>
</evidence>
<dbReference type="InterPro" id="IPR020904">
    <property type="entry name" value="Sc_DH/Rdtase_CS"/>
</dbReference>
<dbReference type="InterPro" id="IPR002347">
    <property type="entry name" value="SDR_fam"/>
</dbReference>
<dbReference type="CDD" id="cd05233">
    <property type="entry name" value="SDR_c"/>
    <property type="match status" value="1"/>
</dbReference>
<evidence type="ECO:0000256" key="2">
    <source>
        <dbReference type="ARBA" id="ARBA00023002"/>
    </source>
</evidence>
<dbReference type="RefSeq" id="WP_100671397.1">
    <property type="nucleotide sequence ID" value="NZ_NJGD01000003.1"/>
</dbReference>
<sequence length="258" mass="26558">MAQAKGSGEGRIALVTGGGTGVGRGIAQALSEEGYSVVITGRRPDVLEAAAGEIGGRTGNIVRAVVCDVGDPDQVAALFAAVRADFGRLDLLVNNAGSNVPPVPLEDVTFEQWNGIVAANLTGAFLCTQHAFRLMKAQTPRGGRIINNGSISAQTPRPNSAPYTATKHAITGLTKSTALDGRMHDIACGQIDIGNAATDMTARMSTGVLQANGEVAAEPTIPIEHIAEAVVYMASLPLSANVLTMTVMATRMPLVGRG</sequence>
<dbReference type="Pfam" id="PF00106">
    <property type="entry name" value="adh_short"/>
    <property type="match status" value="1"/>
</dbReference>
<dbReference type="PANTHER" id="PTHR43669:SF12">
    <property type="entry name" value="BLR5618 PROTEIN"/>
    <property type="match status" value="1"/>
</dbReference>
<dbReference type="Gene3D" id="3.40.50.720">
    <property type="entry name" value="NAD(P)-binding Rossmann-like Domain"/>
    <property type="match status" value="1"/>
</dbReference>
<dbReference type="PRINTS" id="PR00080">
    <property type="entry name" value="SDRFAMILY"/>
</dbReference>